<sequence>MTQEKPATNAGAETADLSARRVKAVKGTKGDHAREARIKAALKANIARRKAQAKARDTGRGEARDDKGNDDV</sequence>
<reference evidence="2 3" key="1">
    <citation type="submission" date="2018-04" db="EMBL/GenBank/DDBJ databases">
        <title>Pararhodobacter oceanense sp. nov., isolated from marine intertidal sediment.</title>
        <authorList>
            <person name="Wang X.-L."/>
            <person name="Du Z.-J."/>
        </authorList>
    </citation>
    <scope>NUCLEOTIDE SEQUENCE [LARGE SCALE GENOMIC DNA]</scope>
    <source>
        <strain evidence="2 3">AM505</strain>
    </source>
</reference>
<dbReference type="Proteomes" id="UP000245911">
    <property type="component" value="Unassembled WGS sequence"/>
</dbReference>
<dbReference type="OrthoDB" id="7873097at2"/>
<feature type="compositionally biased region" description="Basic and acidic residues" evidence="1">
    <location>
        <begin position="54"/>
        <end position="72"/>
    </location>
</feature>
<evidence type="ECO:0000313" key="2">
    <source>
        <dbReference type="EMBL" id="PVH27781.1"/>
    </source>
</evidence>
<dbReference type="AlphaFoldDB" id="A0A2T8HQR2"/>
<gene>
    <name evidence="2" type="ORF">DDE20_15880</name>
</gene>
<name>A0A2T8HQR2_9RHOB</name>
<evidence type="ECO:0000313" key="3">
    <source>
        <dbReference type="Proteomes" id="UP000245911"/>
    </source>
</evidence>
<protein>
    <recommendedName>
        <fullName evidence="4">DUF4169 domain-containing protein</fullName>
    </recommendedName>
</protein>
<organism evidence="2 3">
    <name type="scientific">Pararhodobacter oceanensis</name>
    <dbReference type="NCBI Taxonomy" id="2172121"/>
    <lineage>
        <taxon>Bacteria</taxon>
        <taxon>Pseudomonadati</taxon>
        <taxon>Pseudomonadota</taxon>
        <taxon>Alphaproteobacteria</taxon>
        <taxon>Rhodobacterales</taxon>
        <taxon>Paracoccaceae</taxon>
        <taxon>Pararhodobacter</taxon>
    </lineage>
</organism>
<keyword evidence="3" id="KW-1185">Reference proteome</keyword>
<proteinExistence type="predicted"/>
<comment type="caution">
    <text evidence="2">The sequence shown here is derived from an EMBL/GenBank/DDBJ whole genome shotgun (WGS) entry which is preliminary data.</text>
</comment>
<evidence type="ECO:0000256" key="1">
    <source>
        <dbReference type="SAM" id="MobiDB-lite"/>
    </source>
</evidence>
<accession>A0A2T8HQR2</accession>
<dbReference type="EMBL" id="QDKM01000009">
    <property type="protein sequence ID" value="PVH27781.1"/>
    <property type="molecule type" value="Genomic_DNA"/>
</dbReference>
<feature type="region of interest" description="Disordered" evidence="1">
    <location>
        <begin position="1"/>
        <end position="35"/>
    </location>
</feature>
<feature type="region of interest" description="Disordered" evidence="1">
    <location>
        <begin position="47"/>
        <end position="72"/>
    </location>
</feature>
<dbReference type="RefSeq" id="WP_116559509.1">
    <property type="nucleotide sequence ID" value="NZ_JBLWXM010000007.1"/>
</dbReference>
<evidence type="ECO:0008006" key="4">
    <source>
        <dbReference type="Google" id="ProtNLM"/>
    </source>
</evidence>